<dbReference type="RefSeq" id="WP_052551782.1">
    <property type="nucleotide sequence ID" value="NZ_JMCC02000056.1"/>
</dbReference>
<dbReference type="Proteomes" id="UP000031599">
    <property type="component" value="Unassembled WGS sequence"/>
</dbReference>
<proteinExistence type="predicted"/>
<organism evidence="1 2">
    <name type="scientific">Enhygromyxa salina</name>
    <dbReference type="NCBI Taxonomy" id="215803"/>
    <lineage>
        <taxon>Bacteria</taxon>
        <taxon>Pseudomonadati</taxon>
        <taxon>Myxococcota</taxon>
        <taxon>Polyangia</taxon>
        <taxon>Nannocystales</taxon>
        <taxon>Nannocystaceae</taxon>
        <taxon>Enhygromyxa</taxon>
    </lineage>
</organism>
<name>A0A0C1ZWB1_9BACT</name>
<dbReference type="EMBL" id="JMCC02000056">
    <property type="protein sequence ID" value="KIG15338.1"/>
    <property type="molecule type" value="Genomic_DNA"/>
</dbReference>
<evidence type="ECO:0000313" key="1">
    <source>
        <dbReference type="EMBL" id="KIG15338.1"/>
    </source>
</evidence>
<comment type="caution">
    <text evidence="1">The sequence shown here is derived from an EMBL/GenBank/DDBJ whole genome shotgun (WGS) entry which is preliminary data.</text>
</comment>
<reference evidence="1 2" key="1">
    <citation type="submission" date="2014-12" db="EMBL/GenBank/DDBJ databases">
        <title>Genome assembly of Enhygromyxa salina DSM 15201.</title>
        <authorList>
            <person name="Sharma G."/>
            <person name="Subramanian S."/>
        </authorList>
    </citation>
    <scope>NUCLEOTIDE SEQUENCE [LARGE SCALE GENOMIC DNA]</scope>
    <source>
        <strain evidence="1 2">DSM 15201</strain>
    </source>
</reference>
<evidence type="ECO:0000313" key="2">
    <source>
        <dbReference type="Proteomes" id="UP000031599"/>
    </source>
</evidence>
<gene>
    <name evidence="1" type="ORF">DB30_05670</name>
</gene>
<sequence>MSPLLPFTPWTPGCGEPPPFVECLGTPPPCAEEYCSCAGETVEGCGQVSEPFEHVGPCE</sequence>
<protein>
    <submittedName>
        <fullName evidence="1">Uncharacterized protein</fullName>
    </submittedName>
</protein>
<dbReference type="AlphaFoldDB" id="A0A0C1ZWB1"/>
<accession>A0A0C1ZWB1</accession>